<comment type="subcellular location">
    <subcellularLocation>
        <location evidence="1">Cell membrane</location>
        <topology evidence="1">Multi-pass membrane protein</topology>
    </subcellularLocation>
</comment>
<evidence type="ECO:0000256" key="6">
    <source>
        <dbReference type="SAM" id="Phobius"/>
    </source>
</evidence>
<feature type="transmembrane region" description="Helical" evidence="6">
    <location>
        <begin position="457"/>
        <end position="478"/>
    </location>
</feature>
<evidence type="ECO:0000256" key="5">
    <source>
        <dbReference type="ARBA" id="ARBA00023136"/>
    </source>
</evidence>
<feature type="transmembrane region" description="Helical" evidence="6">
    <location>
        <begin position="861"/>
        <end position="883"/>
    </location>
</feature>
<proteinExistence type="predicted"/>
<evidence type="ECO:0000259" key="7">
    <source>
        <dbReference type="Pfam" id="PF02687"/>
    </source>
</evidence>
<evidence type="ECO:0000313" key="9">
    <source>
        <dbReference type="Proteomes" id="UP000542742"/>
    </source>
</evidence>
<protein>
    <submittedName>
        <fullName evidence="8">Putative ABC transport system permease protein</fullName>
    </submittedName>
</protein>
<dbReference type="GO" id="GO:0005886">
    <property type="term" value="C:plasma membrane"/>
    <property type="evidence" value="ECO:0007669"/>
    <property type="project" value="UniProtKB-SubCell"/>
</dbReference>
<keyword evidence="3 6" id="KW-0812">Transmembrane</keyword>
<keyword evidence="9" id="KW-1185">Reference proteome</keyword>
<dbReference type="RefSeq" id="WP_184950321.1">
    <property type="nucleotide sequence ID" value="NZ_BOMC01000006.1"/>
</dbReference>
<sequence length="901" mass="93453">MSRLIRRFLLTLHWPSVHGRARADAGPLALVALVVAVVVLLAGATPPLIRSTSDDATRDAVRRAADDAAVRIAAEWPDDYGPTGGRLRAPGLAADIADLSERAQDELDESLRSALRPPVTSVSSISLAITDGSVQRRLRLEYLRSATGEPPVTWIAGRAPGASTTDETIEIPLNGDPWPVQVGLSETDATALNVKPGDRIPVQDEQRNPYDVRVTGIFRPTDAADPVWGPAPWLLRPAANRDGFGSTRFGALLTAGSVPDARLAFRPDQLSRVVRFDVDPATLTWESAQALAASVAELKGSSAVSAERDSSLKWSTQLDSVLSDLRDQIATATAQASVLLLGVLAAALLVIALTADLLTRRRTAALTTARHRGAGLPTLATELTVESLAVTVPAALLGLVLAVVLTGSAGLTWVVPFTLIAAAAAPAFGTLAAARATRDRRAPANRSARRWIRRTAMIRRIAADATVVALAAAALVALHQRGIGSVIDLPAAAPTLCALAVTLLLVRLLPRATGLVLRLTLRSRRPLALFGAARAAATSSRVLPALTLTTALALGSLALTLYATTDRGLAQGAWQSTGADARLSLSADSANAADDIAARIATAPGVRHAVAAQINDNANFIADNTTVPARLVIVDTAAFRQLLADTPLPGLPPLGPGATAGTVPALVRTADGSLTPGVRFSLPVVTNSAIALTAVGTAPALGAGDDVVVVDAGAPGLDYEPNTVWATGPGAAEALRQAATGGRVVLRTDLLQERRTAPLTAGLAHLCLLASGILLVLGLLGFALAAAASAPLRWETLARLRTLGLRPRDTRLVAVGELLPPVVVAALVAPALGALLGWLTLGPLALRRLTAQATDPSPVTPWWPIVAVTVVALLVTLLAIVTVEASTRRRRRLSDVLRVGG</sequence>
<feature type="transmembrane region" description="Helical" evidence="6">
    <location>
        <begin position="812"/>
        <end position="841"/>
    </location>
</feature>
<keyword evidence="2" id="KW-1003">Cell membrane</keyword>
<dbReference type="InterPro" id="IPR003838">
    <property type="entry name" value="ABC3_permease_C"/>
</dbReference>
<feature type="transmembrane region" description="Helical" evidence="6">
    <location>
        <begin position="498"/>
        <end position="521"/>
    </location>
</feature>
<keyword evidence="4 6" id="KW-1133">Transmembrane helix</keyword>
<feature type="transmembrane region" description="Helical" evidence="6">
    <location>
        <begin position="411"/>
        <end position="436"/>
    </location>
</feature>
<dbReference type="Proteomes" id="UP000542742">
    <property type="component" value="Unassembled WGS sequence"/>
</dbReference>
<feature type="transmembrane region" description="Helical" evidence="6">
    <location>
        <begin position="379"/>
        <end position="405"/>
    </location>
</feature>
<evidence type="ECO:0000256" key="2">
    <source>
        <dbReference type="ARBA" id="ARBA00022475"/>
    </source>
</evidence>
<keyword evidence="5 6" id="KW-0472">Membrane</keyword>
<reference evidence="8 9" key="1">
    <citation type="submission" date="2020-08" db="EMBL/GenBank/DDBJ databases">
        <title>Sequencing the genomes of 1000 actinobacteria strains.</title>
        <authorList>
            <person name="Klenk H.-P."/>
        </authorList>
    </citation>
    <scope>NUCLEOTIDE SEQUENCE [LARGE SCALE GENOMIC DNA]</scope>
    <source>
        <strain evidence="8 9">DSM 45518</strain>
    </source>
</reference>
<feature type="transmembrane region" description="Helical" evidence="6">
    <location>
        <begin position="542"/>
        <end position="563"/>
    </location>
</feature>
<dbReference type="EMBL" id="JACHMF010000001">
    <property type="protein sequence ID" value="MBB4691517.1"/>
    <property type="molecule type" value="Genomic_DNA"/>
</dbReference>
<dbReference type="AlphaFoldDB" id="A0A7W7CMZ4"/>
<evidence type="ECO:0000313" key="8">
    <source>
        <dbReference type="EMBL" id="MBB4691517.1"/>
    </source>
</evidence>
<evidence type="ECO:0000256" key="4">
    <source>
        <dbReference type="ARBA" id="ARBA00022989"/>
    </source>
</evidence>
<feature type="transmembrane region" description="Helical" evidence="6">
    <location>
        <begin position="28"/>
        <end position="49"/>
    </location>
</feature>
<feature type="domain" description="ABC3 transporter permease C-terminal" evidence="7">
    <location>
        <begin position="769"/>
        <end position="881"/>
    </location>
</feature>
<feature type="transmembrane region" description="Helical" evidence="6">
    <location>
        <begin position="338"/>
        <end position="358"/>
    </location>
</feature>
<name>A0A7W7CMZ4_9ACTN</name>
<accession>A0A7W7CMZ4</accession>
<organism evidence="8 9">
    <name type="scientific">Paractinoplanes abujensis</name>
    <dbReference type="NCBI Taxonomy" id="882441"/>
    <lineage>
        <taxon>Bacteria</taxon>
        <taxon>Bacillati</taxon>
        <taxon>Actinomycetota</taxon>
        <taxon>Actinomycetes</taxon>
        <taxon>Micromonosporales</taxon>
        <taxon>Micromonosporaceae</taxon>
        <taxon>Paractinoplanes</taxon>
    </lineage>
</organism>
<evidence type="ECO:0000256" key="1">
    <source>
        <dbReference type="ARBA" id="ARBA00004651"/>
    </source>
</evidence>
<comment type="caution">
    <text evidence="8">The sequence shown here is derived from an EMBL/GenBank/DDBJ whole genome shotgun (WGS) entry which is preliminary data.</text>
</comment>
<dbReference type="Pfam" id="PF02687">
    <property type="entry name" value="FtsX"/>
    <property type="match status" value="1"/>
</dbReference>
<evidence type="ECO:0000256" key="3">
    <source>
        <dbReference type="ARBA" id="ARBA00022692"/>
    </source>
</evidence>
<gene>
    <name evidence="8" type="ORF">BKA14_001665</name>
</gene>
<feature type="transmembrane region" description="Helical" evidence="6">
    <location>
        <begin position="763"/>
        <end position="792"/>
    </location>
</feature>